<dbReference type="GO" id="GO:0098609">
    <property type="term" value="P:cell-cell adhesion"/>
    <property type="evidence" value="ECO:0007669"/>
    <property type="project" value="TreeGrafter"/>
</dbReference>
<dbReference type="InterPro" id="IPR007110">
    <property type="entry name" value="Ig-like_dom"/>
</dbReference>
<evidence type="ECO:0000256" key="6">
    <source>
        <dbReference type="SAM" id="SignalP"/>
    </source>
</evidence>
<dbReference type="PANTHER" id="PTHR11640">
    <property type="entry name" value="NEPHRIN"/>
    <property type="match status" value="1"/>
</dbReference>
<evidence type="ECO:0000256" key="2">
    <source>
        <dbReference type="ARBA" id="ARBA00023136"/>
    </source>
</evidence>
<dbReference type="EMBL" id="BMAT01008404">
    <property type="protein sequence ID" value="GFR84461.1"/>
    <property type="molecule type" value="Genomic_DNA"/>
</dbReference>
<dbReference type="Pfam" id="PF13927">
    <property type="entry name" value="Ig_3"/>
    <property type="match status" value="1"/>
</dbReference>
<keyword evidence="3" id="KW-1015">Disulfide bond</keyword>
<evidence type="ECO:0000313" key="9">
    <source>
        <dbReference type="Proteomes" id="UP000762676"/>
    </source>
</evidence>
<dbReference type="GO" id="GO:0005886">
    <property type="term" value="C:plasma membrane"/>
    <property type="evidence" value="ECO:0007669"/>
    <property type="project" value="TreeGrafter"/>
</dbReference>
<keyword evidence="6" id="KW-0732">Signal</keyword>
<dbReference type="SMART" id="SM00409">
    <property type="entry name" value="IG"/>
    <property type="match status" value="2"/>
</dbReference>
<dbReference type="AlphaFoldDB" id="A0AAV4GGN5"/>
<dbReference type="SUPFAM" id="SSF48726">
    <property type="entry name" value="Immunoglobulin"/>
    <property type="match status" value="3"/>
</dbReference>
<dbReference type="SMART" id="SM00408">
    <property type="entry name" value="IGc2"/>
    <property type="match status" value="1"/>
</dbReference>
<evidence type="ECO:0000256" key="5">
    <source>
        <dbReference type="ARBA" id="ARBA00023319"/>
    </source>
</evidence>
<dbReference type="GO" id="GO:0005911">
    <property type="term" value="C:cell-cell junction"/>
    <property type="evidence" value="ECO:0007669"/>
    <property type="project" value="TreeGrafter"/>
</dbReference>
<protein>
    <submittedName>
        <fullName evidence="8">Lachesin</fullName>
    </submittedName>
</protein>
<keyword evidence="5" id="KW-0393">Immunoglobulin domain</keyword>
<keyword evidence="9" id="KW-1185">Reference proteome</keyword>
<dbReference type="InterPro" id="IPR051275">
    <property type="entry name" value="Cell_adhesion_signaling"/>
</dbReference>
<dbReference type="InterPro" id="IPR013783">
    <property type="entry name" value="Ig-like_fold"/>
</dbReference>
<comment type="caution">
    <text evidence="8">The sequence shown here is derived from an EMBL/GenBank/DDBJ whole genome shotgun (WGS) entry which is preliminary data.</text>
</comment>
<organism evidence="8 9">
    <name type="scientific">Elysia marginata</name>
    <dbReference type="NCBI Taxonomy" id="1093978"/>
    <lineage>
        <taxon>Eukaryota</taxon>
        <taxon>Metazoa</taxon>
        <taxon>Spiralia</taxon>
        <taxon>Lophotrochozoa</taxon>
        <taxon>Mollusca</taxon>
        <taxon>Gastropoda</taxon>
        <taxon>Heterobranchia</taxon>
        <taxon>Euthyneura</taxon>
        <taxon>Panpulmonata</taxon>
        <taxon>Sacoglossa</taxon>
        <taxon>Placobranchoidea</taxon>
        <taxon>Plakobranchidae</taxon>
        <taxon>Elysia</taxon>
    </lineage>
</organism>
<dbReference type="GO" id="GO:0050839">
    <property type="term" value="F:cell adhesion molecule binding"/>
    <property type="evidence" value="ECO:0007669"/>
    <property type="project" value="TreeGrafter"/>
</dbReference>
<comment type="subcellular location">
    <subcellularLocation>
        <location evidence="1">Membrane</location>
        <topology evidence="1">Single-pass type I membrane protein</topology>
    </subcellularLocation>
</comment>
<keyword evidence="4" id="KW-0325">Glycoprotein</keyword>
<reference evidence="8 9" key="1">
    <citation type="journal article" date="2021" name="Elife">
        <title>Chloroplast acquisition without the gene transfer in kleptoplastic sea slugs, Plakobranchus ocellatus.</title>
        <authorList>
            <person name="Maeda T."/>
            <person name="Takahashi S."/>
            <person name="Yoshida T."/>
            <person name="Shimamura S."/>
            <person name="Takaki Y."/>
            <person name="Nagai Y."/>
            <person name="Toyoda A."/>
            <person name="Suzuki Y."/>
            <person name="Arimoto A."/>
            <person name="Ishii H."/>
            <person name="Satoh N."/>
            <person name="Nishiyama T."/>
            <person name="Hasebe M."/>
            <person name="Maruyama T."/>
            <person name="Minagawa J."/>
            <person name="Obokata J."/>
            <person name="Shigenobu S."/>
        </authorList>
    </citation>
    <scope>NUCLEOTIDE SEQUENCE [LARGE SCALE GENOMIC DNA]</scope>
</reference>
<dbReference type="InterPro" id="IPR036179">
    <property type="entry name" value="Ig-like_dom_sf"/>
</dbReference>
<evidence type="ECO:0000256" key="4">
    <source>
        <dbReference type="ARBA" id="ARBA00023180"/>
    </source>
</evidence>
<feature type="domain" description="Ig-like" evidence="7">
    <location>
        <begin position="241"/>
        <end position="276"/>
    </location>
</feature>
<evidence type="ECO:0000313" key="8">
    <source>
        <dbReference type="EMBL" id="GFR84461.1"/>
    </source>
</evidence>
<dbReference type="Proteomes" id="UP000762676">
    <property type="component" value="Unassembled WGS sequence"/>
</dbReference>
<keyword evidence="2" id="KW-0472">Membrane</keyword>
<feature type="chain" id="PRO_5043730331" evidence="6">
    <location>
        <begin position="26"/>
        <end position="365"/>
    </location>
</feature>
<feature type="domain" description="Ig-like" evidence="7">
    <location>
        <begin position="149"/>
        <end position="231"/>
    </location>
</feature>
<evidence type="ECO:0000256" key="3">
    <source>
        <dbReference type="ARBA" id="ARBA00023157"/>
    </source>
</evidence>
<feature type="signal peptide" evidence="6">
    <location>
        <begin position="1"/>
        <end position="25"/>
    </location>
</feature>
<dbReference type="Gene3D" id="2.60.40.10">
    <property type="entry name" value="Immunoglobulins"/>
    <property type="match status" value="3"/>
</dbReference>
<gene>
    <name evidence="8" type="ORF">ElyMa_004151200</name>
</gene>
<dbReference type="InterPro" id="IPR003598">
    <property type="entry name" value="Ig_sub2"/>
</dbReference>
<evidence type="ECO:0000256" key="1">
    <source>
        <dbReference type="ARBA" id="ARBA00004479"/>
    </source>
</evidence>
<proteinExistence type="predicted"/>
<sequence>MASFGSWEHLLFYVILLGFGSIVNCQEADIVEDIIPEVKRVGMTAKLNCTVARMKQGAVVQWIFKNPRGDEILSSGKDIQVVNEIKGGVKDYEILTFKSKTGDRTTYQLVISRLRPEYNGDYECSISMTGVAADKWPRKTGYIRVFQAPTIRPGSTDSVKMLEKGSNSSLVCDAIGVPDPNITWVRSDGKLLPNGKAIFRGRTLPITFADVKFSGLYKCVADNTIKPPAVSLAQVYVAQEPTVRVLQDSVGQFANGQLKAKLDCIVQGYPTPTVEWVVLDGPMRRVLTDSDKFRTTKQVRPQWFQSFGFLFTWVGHRITNVSDCQKTPRRFLRHGIGYVSLRVSKRWVPKHLGVEGSGQTKSLLL</sequence>
<dbReference type="InterPro" id="IPR003599">
    <property type="entry name" value="Ig_sub"/>
</dbReference>
<dbReference type="PROSITE" id="PS50835">
    <property type="entry name" value="IG_LIKE"/>
    <property type="match status" value="3"/>
</dbReference>
<name>A0AAV4GGN5_9GAST</name>
<dbReference type="PANTHER" id="PTHR11640:SF31">
    <property type="entry name" value="IRREGULAR CHIASM C-ROUGHEST PROTEIN-RELATED"/>
    <property type="match status" value="1"/>
</dbReference>
<feature type="domain" description="Ig-like" evidence="7">
    <location>
        <begin position="42"/>
        <end position="127"/>
    </location>
</feature>
<evidence type="ECO:0000259" key="7">
    <source>
        <dbReference type="PROSITE" id="PS50835"/>
    </source>
</evidence>
<accession>A0AAV4GGN5</accession>